<evidence type="ECO:0000313" key="2">
    <source>
        <dbReference type="Proteomes" id="UP000193900"/>
    </source>
</evidence>
<sequence length="138" mass="15396">MSVSRRDRRIGFSIIGFLVAVMALAAVWPKPAYSERVLEKIGCVAAAVALHQHLFDRFEAGLPAPDFLREFEGRHSRLLAYTRSLNRSGDRHAHAIRPVMIEAETARDAAVDIDSDAYVFEAWTNLQACQDRLFAAPA</sequence>
<accession>A0A1Y5RQM7</accession>
<keyword evidence="2" id="KW-1185">Reference proteome</keyword>
<dbReference type="AlphaFoldDB" id="A0A1Y5RQM7"/>
<evidence type="ECO:0000313" key="1">
    <source>
        <dbReference type="EMBL" id="SLN23003.1"/>
    </source>
</evidence>
<gene>
    <name evidence="1" type="ORF">ROA7023_00677</name>
</gene>
<organism evidence="1 2">
    <name type="scientific">Roseisalinus antarcticus</name>
    <dbReference type="NCBI Taxonomy" id="254357"/>
    <lineage>
        <taxon>Bacteria</taxon>
        <taxon>Pseudomonadati</taxon>
        <taxon>Pseudomonadota</taxon>
        <taxon>Alphaproteobacteria</taxon>
        <taxon>Rhodobacterales</taxon>
        <taxon>Roseobacteraceae</taxon>
        <taxon>Roseisalinus</taxon>
    </lineage>
</organism>
<protein>
    <submittedName>
        <fullName evidence="1">Uncharacterized protein</fullName>
    </submittedName>
</protein>
<dbReference type="EMBL" id="FWFZ01000002">
    <property type="protein sequence ID" value="SLN23003.1"/>
    <property type="molecule type" value="Genomic_DNA"/>
</dbReference>
<proteinExistence type="predicted"/>
<dbReference type="RefSeq" id="WP_085877586.1">
    <property type="nucleotide sequence ID" value="NZ_FWFZ01000002.1"/>
</dbReference>
<reference evidence="1 2" key="1">
    <citation type="submission" date="2017-03" db="EMBL/GenBank/DDBJ databases">
        <authorList>
            <person name="Afonso C.L."/>
            <person name="Miller P.J."/>
            <person name="Scott M.A."/>
            <person name="Spackman E."/>
            <person name="Goraichik I."/>
            <person name="Dimitrov K.M."/>
            <person name="Suarez D.L."/>
            <person name="Swayne D.E."/>
        </authorList>
    </citation>
    <scope>NUCLEOTIDE SEQUENCE [LARGE SCALE GENOMIC DNA]</scope>
    <source>
        <strain evidence="1 2">CECT 7023</strain>
    </source>
</reference>
<name>A0A1Y5RQM7_9RHOB</name>
<dbReference type="Proteomes" id="UP000193900">
    <property type="component" value="Unassembled WGS sequence"/>
</dbReference>